<dbReference type="Proteomes" id="UP000253303">
    <property type="component" value="Unassembled WGS sequence"/>
</dbReference>
<comment type="similarity">
    <text evidence="2">Belongs to the oxygen-dependent FAD-linked oxidoreductase family.</text>
</comment>
<evidence type="ECO:0000256" key="3">
    <source>
        <dbReference type="ARBA" id="ARBA00022630"/>
    </source>
</evidence>
<feature type="domain" description="FAD-binding PCMH-type" evidence="6">
    <location>
        <begin position="44"/>
        <end position="214"/>
    </location>
</feature>
<dbReference type="InterPro" id="IPR016169">
    <property type="entry name" value="FAD-bd_PCMH_sub2"/>
</dbReference>
<dbReference type="InterPro" id="IPR016167">
    <property type="entry name" value="FAD-bd_PCMH_sub1"/>
</dbReference>
<dbReference type="OrthoDB" id="5169292at2"/>
<dbReference type="PANTHER" id="PTHR42973:SF39">
    <property type="entry name" value="FAD-BINDING PCMH-TYPE DOMAIN-CONTAINING PROTEIN"/>
    <property type="match status" value="1"/>
</dbReference>
<dbReference type="InterPro" id="IPR050416">
    <property type="entry name" value="FAD-linked_Oxidoreductase"/>
</dbReference>
<protein>
    <submittedName>
        <fullName evidence="7">FAD-binding oxidoreductase</fullName>
    </submittedName>
</protein>
<comment type="cofactor">
    <cofactor evidence="1">
        <name>FAD</name>
        <dbReference type="ChEBI" id="CHEBI:57692"/>
    </cofactor>
</comment>
<dbReference type="Gene3D" id="3.30.43.10">
    <property type="entry name" value="Uridine Diphospho-n-acetylenolpyruvylglucosamine Reductase, domain 2"/>
    <property type="match status" value="1"/>
</dbReference>
<dbReference type="AlphaFoldDB" id="A0A366LNZ0"/>
<proteinExistence type="inferred from homology"/>
<gene>
    <name evidence="7" type="ORF">DP939_38120</name>
</gene>
<dbReference type="InterPro" id="IPR012951">
    <property type="entry name" value="BBE"/>
</dbReference>
<sequence>MQSTPDAKTVADAIAALQARIPGERVLVDGPGYVAATELWNGAIRRRPAVVVRCAEVADVQAGVLVAREYGLPLSVRGPGHDWTGRALTDGGLTLDLTGLSQVRIDAEGRRAHVGGGATANDLLGAAEPAGLVAASGTVGSVGIVGLSLVGGYGPLAGRAGLAADNLLGAEVVLADGSLVQVDAESEPDLLWALRGGGGNFGVVTSATIRLHEVPSVVAGMIIYPWAQAGRVLGLLREFLPYTPDELTVQTAVGAGPDGAPMVMLLPTWSGDPALAAAERGPLRSLTRLGDPLVTQLEAVSLATLVAQRDQMFPAGRNVVIRTRSVSGLTAPVADVFTESGGALPSPLSALSLHHFHGAAARVPVADTAFAAREPHLMAEIIAIWPPEDNDGERHRAWARSASDALAPHALPGGYVSFLDSEDEDQVANAYGPNTARLLAIKSAIDPDDVFSATPLPSKIAF</sequence>
<keyword evidence="3" id="KW-0285">Flavoprotein</keyword>
<dbReference type="EMBL" id="QMEY01000027">
    <property type="protein sequence ID" value="RBQ15004.1"/>
    <property type="molecule type" value="Genomic_DNA"/>
</dbReference>
<evidence type="ECO:0000256" key="5">
    <source>
        <dbReference type="ARBA" id="ARBA00023002"/>
    </source>
</evidence>
<evidence type="ECO:0000256" key="4">
    <source>
        <dbReference type="ARBA" id="ARBA00022827"/>
    </source>
</evidence>
<evidence type="ECO:0000256" key="1">
    <source>
        <dbReference type="ARBA" id="ARBA00001974"/>
    </source>
</evidence>
<dbReference type="InterPro" id="IPR006094">
    <property type="entry name" value="Oxid_FAD_bind_N"/>
</dbReference>
<accession>A0A366LNZ0</accession>
<comment type="caution">
    <text evidence="7">The sequence shown here is derived from an EMBL/GenBank/DDBJ whole genome shotgun (WGS) entry which is preliminary data.</text>
</comment>
<keyword evidence="8" id="KW-1185">Reference proteome</keyword>
<dbReference type="Gene3D" id="3.30.465.10">
    <property type="match status" value="1"/>
</dbReference>
<dbReference type="InterPro" id="IPR036318">
    <property type="entry name" value="FAD-bd_PCMH-like_sf"/>
</dbReference>
<dbReference type="Pfam" id="PF01565">
    <property type="entry name" value="FAD_binding_4"/>
    <property type="match status" value="1"/>
</dbReference>
<reference evidence="7 8" key="1">
    <citation type="submission" date="2018-06" db="EMBL/GenBank/DDBJ databases">
        <title>Sphaerisporangium craniellae sp. nov., isolated from a marine sponge in the South China Sea.</title>
        <authorList>
            <person name="Li L."/>
        </authorList>
    </citation>
    <scope>NUCLEOTIDE SEQUENCE [LARGE SCALE GENOMIC DNA]</scope>
    <source>
        <strain evidence="7 8">LHW63015</strain>
    </source>
</reference>
<dbReference type="PANTHER" id="PTHR42973">
    <property type="entry name" value="BINDING OXIDOREDUCTASE, PUTATIVE (AFU_ORTHOLOGUE AFUA_1G17690)-RELATED"/>
    <property type="match status" value="1"/>
</dbReference>
<organism evidence="7 8">
    <name type="scientific">Spongiactinospora rosea</name>
    <dbReference type="NCBI Taxonomy" id="2248750"/>
    <lineage>
        <taxon>Bacteria</taxon>
        <taxon>Bacillati</taxon>
        <taxon>Actinomycetota</taxon>
        <taxon>Actinomycetes</taxon>
        <taxon>Streptosporangiales</taxon>
        <taxon>Streptosporangiaceae</taxon>
        <taxon>Spongiactinospora</taxon>
    </lineage>
</organism>
<evidence type="ECO:0000259" key="6">
    <source>
        <dbReference type="PROSITE" id="PS51387"/>
    </source>
</evidence>
<evidence type="ECO:0000313" key="7">
    <source>
        <dbReference type="EMBL" id="RBQ15004.1"/>
    </source>
</evidence>
<dbReference type="Pfam" id="PF08031">
    <property type="entry name" value="BBE"/>
    <property type="match status" value="1"/>
</dbReference>
<dbReference type="PROSITE" id="PS51387">
    <property type="entry name" value="FAD_PCMH"/>
    <property type="match status" value="1"/>
</dbReference>
<dbReference type="GO" id="GO:0016491">
    <property type="term" value="F:oxidoreductase activity"/>
    <property type="evidence" value="ECO:0007669"/>
    <property type="project" value="UniProtKB-KW"/>
</dbReference>
<keyword evidence="5" id="KW-0560">Oxidoreductase</keyword>
<dbReference type="InterPro" id="IPR016166">
    <property type="entry name" value="FAD-bd_PCMH"/>
</dbReference>
<dbReference type="GO" id="GO:0071949">
    <property type="term" value="F:FAD binding"/>
    <property type="evidence" value="ECO:0007669"/>
    <property type="project" value="InterPro"/>
</dbReference>
<keyword evidence="4" id="KW-0274">FAD</keyword>
<evidence type="ECO:0000313" key="8">
    <source>
        <dbReference type="Proteomes" id="UP000253303"/>
    </source>
</evidence>
<name>A0A366LNZ0_9ACTN</name>
<evidence type="ECO:0000256" key="2">
    <source>
        <dbReference type="ARBA" id="ARBA00005466"/>
    </source>
</evidence>
<dbReference type="RefSeq" id="WP_113985699.1">
    <property type="nucleotide sequence ID" value="NZ_QMEY01000027.1"/>
</dbReference>
<dbReference type="SUPFAM" id="SSF56176">
    <property type="entry name" value="FAD-binding/transporter-associated domain-like"/>
    <property type="match status" value="1"/>
</dbReference>
<dbReference type="Gene3D" id="3.40.462.20">
    <property type="match status" value="1"/>
</dbReference>